<evidence type="ECO:0000256" key="9">
    <source>
        <dbReference type="ARBA" id="ARBA00023014"/>
    </source>
</evidence>
<gene>
    <name evidence="13" type="ORF">V2H45_14190</name>
</gene>
<dbReference type="PROSITE" id="PS51384">
    <property type="entry name" value="FAD_FR"/>
    <property type="match status" value="1"/>
</dbReference>
<dbReference type="InterPro" id="IPR001709">
    <property type="entry name" value="Flavoprot_Pyr_Nucl_cyt_Rdtase"/>
</dbReference>
<dbReference type="Proteomes" id="UP001333818">
    <property type="component" value="Unassembled WGS sequence"/>
</dbReference>
<accession>A0AAW9PXU6</accession>
<dbReference type="InterPro" id="IPR036010">
    <property type="entry name" value="2Fe-2S_ferredoxin-like_sf"/>
</dbReference>
<dbReference type="SUPFAM" id="SSF63380">
    <property type="entry name" value="Riboflavin synthase domain-like"/>
    <property type="match status" value="1"/>
</dbReference>
<keyword evidence="4" id="KW-0001">2Fe-2S</keyword>
<reference evidence="13" key="1">
    <citation type="submission" date="2024-01" db="EMBL/GenBank/DDBJ databases">
        <title>Bank of Algae and Cyanobacteria of the Azores (BACA) strain genomes.</title>
        <authorList>
            <person name="Luz R."/>
            <person name="Cordeiro R."/>
            <person name="Fonseca A."/>
            <person name="Goncalves V."/>
        </authorList>
    </citation>
    <scope>NUCLEOTIDE SEQUENCE</scope>
    <source>
        <strain evidence="13">BACA0141</strain>
    </source>
</reference>
<dbReference type="Pfam" id="PF00175">
    <property type="entry name" value="NAD_binding_1"/>
    <property type="match status" value="1"/>
</dbReference>
<keyword evidence="9" id="KW-0411">Iron-sulfur</keyword>
<dbReference type="Gene3D" id="2.40.30.10">
    <property type="entry name" value="Translation factors"/>
    <property type="match status" value="1"/>
</dbReference>
<dbReference type="InterPro" id="IPR001041">
    <property type="entry name" value="2Fe-2S_ferredoxin-type"/>
</dbReference>
<evidence type="ECO:0000259" key="12">
    <source>
        <dbReference type="PROSITE" id="PS51384"/>
    </source>
</evidence>
<dbReference type="InterPro" id="IPR001433">
    <property type="entry name" value="OxRdtase_FAD/NAD-bd"/>
</dbReference>
<feature type="domain" description="FAD-binding FR-type" evidence="12">
    <location>
        <begin position="83"/>
        <end position="195"/>
    </location>
</feature>
<keyword evidence="10" id="KW-1133">Transmembrane helix</keyword>
<keyword evidence="8" id="KW-0408">Iron</keyword>
<evidence type="ECO:0000256" key="7">
    <source>
        <dbReference type="ARBA" id="ARBA00023002"/>
    </source>
</evidence>
<evidence type="ECO:0000313" key="13">
    <source>
        <dbReference type="EMBL" id="MEE3717887.1"/>
    </source>
</evidence>
<dbReference type="InterPro" id="IPR017938">
    <property type="entry name" value="Riboflavin_synthase-like_b-brl"/>
</dbReference>
<keyword evidence="6" id="KW-0274">FAD</keyword>
<name>A0AAW9PXU6_9CYAN</name>
<dbReference type="PRINTS" id="PR00371">
    <property type="entry name" value="FPNCR"/>
</dbReference>
<dbReference type="AlphaFoldDB" id="A0AAW9PXU6"/>
<evidence type="ECO:0000256" key="8">
    <source>
        <dbReference type="ARBA" id="ARBA00023004"/>
    </source>
</evidence>
<evidence type="ECO:0000256" key="3">
    <source>
        <dbReference type="ARBA" id="ARBA00022630"/>
    </source>
</evidence>
<dbReference type="PROSITE" id="PS00197">
    <property type="entry name" value="2FE2S_FER_1"/>
    <property type="match status" value="1"/>
</dbReference>
<feature type="transmembrane region" description="Helical" evidence="10">
    <location>
        <begin position="45"/>
        <end position="63"/>
    </location>
</feature>
<dbReference type="SUPFAM" id="SSF54292">
    <property type="entry name" value="2Fe-2S ferredoxin-like"/>
    <property type="match status" value="1"/>
</dbReference>
<dbReference type="InterPro" id="IPR012675">
    <property type="entry name" value="Beta-grasp_dom_sf"/>
</dbReference>
<keyword evidence="10" id="KW-0812">Transmembrane</keyword>
<dbReference type="RefSeq" id="WP_408648786.1">
    <property type="nucleotide sequence ID" value="NZ_JAZBJZ010000056.1"/>
</dbReference>
<evidence type="ECO:0000313" key="14">
    <source>
        <dbReference type="Proteomes" id="UP001333818"/>
    </source>
</evidence>
<feature type="domain" description="2Fe-2S ferredoxin-type" evidence="11">
    <location>
        <begin position="352"/>
        <end position="435"/>
    </location>
</feature>
<sequence length="435" mass="48303">MLVAIKNPLLRTVTAAFTALSIVTIGGTVAIAVTKSNHETGYKTVLYSSLAAAIVGGALGLSLKYKEVKKSTTTELQAETTWRDWRNLKVVKKVKESEEITSFYLKPEDNGELLNYQPGQFLTIKLDIPEQKRSIVRTYSLSDYTHEYYRLSIKREGAPKDRDLPPGVASNFMHDRIEVGSIIPAKPPSGKFFLDPKKSLPAVLISNGVGITPMIAMAKAVTLLNRDRQVWFLHGARSGKFHAFREEMLEVAKTNPNLHLHYCYSQPKAEDEGYYQSMGYTDAALVEQLVQQEAEYFLCGSPAFMKSLREGFMARGIPESRVFFESFSKERKETSQADKVVESPKADITGESEVEFAKSEKSVAWNPDSGSLLDFAEENDLNPDYSCRAGVCGTCMCKLLEGEVTYLETPTATIDEGSVLICISKPKTAKVILDL</sequence>
<dbReference type="GO" id="GO:0051537">
    <property type="term" value="F:2 iron, 2 sulfur cluster binding"/>
    <property type="evidence" value="ECO:0007669"/>
    <property type="project" value="UniProtKB-KW"/>
</dbReference>
<evidence type="ECO:0000256" key="10">
    <source>
        <dbReference type="SAM" id="Phobius"/>
    </source>
</evidence>
<dbReference type="FunFam" id="2.40.30.10:FF:000034">
    <property type="entry name" value="Flavohemoprotein"/>
    <property type="match status" value="1"/>
</dbReference>
<evidence type="ECO:0000256" key="6">
    <source>
        <dbReference type="ARBA" id="ARBA00022827"/>
    </source>
</evidence>
<evidence type="ECO:0000259" key="11">
    <source>
        <dbReference type="PROSITE" id="PS51085"/>
    </source>
</evidence>
<dbReference type="InterPro" id="IPR050415">
    <property type="entry name" value="MRET"/>
</dbReference>
<dbReference type="EMBL" id="JAZBJZ010000056">
    <property type="protein sequence ID" value="MEE3717887.1"/>
    <property type="molecule type" value="Genomic_DNA"/>
</dbReference>
<dbReference type="InterPro" id="IPR006058">
    <property type="entry name" value="2Fe2S_fd_BS"/>
</dbReference>
<dbReference type="GO" id="GO:0050660">
    <property type="term" value="F:flavin adenine dinucleotide binding"/>
    <property type="evidence" value="ECO:0007669"/>
    <property type="project" value="TreeGrafter"/>
</dbReference>
<evidence type="ECO:0000256" key="4">
    <source>
        <dbReference type="ARBA" id="ARBA00022714"/>
    </source>
</evidence>
<dbReference type="Pfam" id="PF00111">
    <property type="entry name" value="Fer2"/>
    <property type="match status" value="1"/>
</dbReference>
<comment type="caution">
    <text evidence="13">The sequence shown here is derived from an EMBL/GenBank/DDBJ whole genome shotgun (WGS) entry which is preliminary data.</text>
</comment>
<dbReference type="CDD" id="cd00207">
    <property type="entry name" value="fer2"/>
    <property type="match status" value="1"/>
</dbReference>
<dbReference type="PANTHER" id="PTHR47354">
    <property type="entry name" value="NADH OXIDOREDUCTASE HCR"/>
    <property type="match status" value="1"/>
</dbReference>
<keyword evidence="3" id="KW-0285">Flavoprotein</keyword>
<dbReference type="Gene3D" id="3.10.20.30">
    <property type="match status" value="1"/>
</dbReference>
<keyword evidence="10" id="KW-0472">Membrane</keyword>
<protein>
    <recommendedName>
        <fullName evidence="2">Ferredoxin--NADP reductase</fullName>
    </recommendedName>
</protein>
<dbReference type="InterPro" id="IPR017927">
    <property type="entry name" value="FAD-bd_FR_type"/>
</dbReference>
<dbReference type="Pfam" id="PF00970">
    <property type="entry name" value="FAD_binding_6"/>
    <property type="match status" value="1"/>
</dbReference>
<dbReference type="CDD" id="cd06184">
    <property type="entry name" value="flavohem_like_fad_nad_binding"/>
    <property type="match status" value="1"/>
</dbReference>
<dbReference type="Gene3D" id="3.40.50.80">
    <property type="entry name" value="Nucleotide-binding domain of ferredoxin-NADP reductase (FNR) module"/>
    <property type="match status" value="1"/>
</dbReference>
<evidence type="ECO:0000256" key="1">
    <source>
        <dbReference type="ARBA" id="ARBA00001974"/>
    </source>
</evidence>
<dbReference type="GO" id="GO:0046872">
    <property type="term" value="F:metal ion binding"/>
    <property type="evidence" value="ECO:0007669"/>
    <property type="project" value="UniProtKB-KW"/>
</dbReference>
<organism evidence="13 14">
    <name type="scientific">Tumidithrix elongata BACA0141</name>
    <dbReference type="NCBI Taxonomy" id="2716417"/>
    <lineage>
        <taxon>Bacteria</taxon>
        <taxon>Bacillati</taxon>
        <taxon>Cyanobacteriota</taxon>
        <taxon>Cyanophyceae</taxon>
        <taxon>Pseudanabaenales</taxon>
        <taxon>Pseudanabaenaceae</taxon>
        <taxon>Tumidithrix</taxon>
        <taxon>Tumidithrix elongata</taxon>
    </lineage>
</organism>
<dbReference type="InterPro" id="IPR008333">
    <property type="entry name" value="Cbr1-like_FAD-bd_dom"/>
</dbReference>
<dbReference type="PROSITE" id="PS51085">
    <property type="entry name" value="2FE2S_FER_2"/>
    <property type="match status" value="1"/>
</dbReference>
<dbReference type="PANTHER" id="PTHR47354:SF8">
    <property type="entry name" value="1,2-PHENYLACETYL-COA EPOXIDASE, SUBUNIT E"/>
    <property type="match status" value="1"/>
</dbReference>
<evidence type="ECO:0000256" key="2">
    <source>
        <dbReference type="ARBA" id="ARBA00013903"/>
    </source>
</evidence>
<keyword evidence="7" id="KW-0560">Oxidoreductase</keyword>
<proteinExistence type="predicted"/>
<keyword evidence="5" id="KW-0479">Metal-binding</keyword>
<dbReference type="InterPro" id="IPR039261">
    <property type="entry name" value="FNR_nucleotide-bd"/>
</dbReference>
<feature type="transmembrane region" description="Helical" evidence="10">
    <location>
        <begin position="12"/>
        <end position="33"/>
    </location>
</feature>
<dbReference type="SUPFAM" id="SSF52343">
    <property type="entry name" value="Ferredoxin reductase-like, C-terminal NADP-linked domain"/>
    <property type="match status" value="1"/>
</dbReference>
<evidence type="ECO:0000256" key="5">
    <source>
        <dbReference type="ARBA" id="ARBA00022723"/>
    </source>
</evidence>
<keyword evidence="14" id="KW-1185">Reference proteome</keyword>
<comment type="cofactor">
    <cofactor evidence="1">
        <name>FAD</name>
        <dbReference type="ChEBI" id="CHEBI:57692"/>
    </cofactor>
</comment>
<dbReference type="GO" id="GO:0016491">
    <property type="term" value="F:oxidoreductase activity"/>
    <property type="evidence" value="ECO:0007669"/>
    <property type="project" value="UniProtKB-KW"/>
</dbReference>